<keyword evidence="1" id="KW-0812">Transmembrane</keyword>
<keyword evidence="1" id="KW-1133">Transmembrane helix</keyword>
<keyword evidence="1" id="KW-0472">Membrane</keyword>
<reference evidence="2" key="1">
    <citation type="submission" date="2014-11" db="EMBL/GenBank/DDBJ databases">
        <authorList>
            <person name="Amaro Gonzalez C."/>
        </authorList>
    </citation>
    <scope>NUCLEOTIDE SEQUENCE</scope>
</reference>
<feature type="transmembrane region" description="Helical" evidence="1">
    <location>
        <begin position="6"/>
        <end position="22"/>
    </location>
</feature>
<dbReference type="EMBL" id="GBXM01021809">
    <property type="protein sequence ID" value="JAH86768.1"/>
    <property type="molecule type" value="Transcribed_RNA"/>
</dbReference>
<proteinExistence type="predicted"/>
<accession>A0A0E9WBC3</accession>
<protein>
    <submittedName>
        <fullName evidence="2">Uncharacterized protein</fullName>
    </submittedName>
</protein>
<reference evidence="2" key="2">
    <citation type="journal article" date="2015" name="Fish Shellfish Immunol.">
        <title>Early steps in the European eel (Anguilla anguilla)-Vibrio vulnificus interaction in the gills: Role of the RtxA13 toxin.</title>
        <authorList>
            <person name="Callol A."/>
            <person name="Pajuelo D."/>
            <person name="Ebbesson L."/>
            <person name="Teles M."/>
            <person name="MacKenzie S."/>
            <person name="Amaro C."/>
        </authorList>
    </citation>
    <scope>NUCLEOTIDE SEQUENCE</scope>
</reference>
<evidence type="ECO:0000256" key="1">
    <source>
        <dbReference type="SAM" id="Phobius"/>
    </source>
</evidence>
<dbReference type="AlphaFoldDB" id="A0A0E9WBC3"/>
<sequence length="23" mass="2730">MDMPLYVFIIIIVSIRMFRTLGT</sequence>
<evidence type="ECO:0000313" key="2">
    <source>
        <dbReference type="EMBL" id="JAH86768.1"/>
    </source>
</evidence>
<name>A0A0E9WBC3_ANGAN</name>
<organism evidence="2">
    <name type="scientific">Anguilla anguilla</name>
    <name type="common">European freshwater eel</name>
    <name type="synonym">Muraena anguilla</name>
    <dbReference type="NCBI Taxonomy" id="7936"/>
    <lineage>
        <taxon>Eukaryota</taxon>
        <taxon>Metazoa</taxon>
        <taxon>Chordata</taxon>
        <taxon>Craniata</taxon>
        <taxon>Vertebrata</taxon>
        <taxon>Euteleostomi</taxon>
        <taxon>Actinopterygii</taxon>
        <taxon>Neopterygii</taxon>
        <taxon>Teleostei</taxon>
        <taxon>Anguilliformes</taxon>
        <taxon>Anguillidae</taxon>
        <taxon>Anguilla</taxon>
    </lineage>
</organism>